<evidence type="ECO:0000313" key="1">
    <source>
        <dbReference type="EMBL" id="PPB49877.1"/>
    </source>
</evidence>
<protein>
    <recommendedName>
        <fullName evidence="3">DUF2716 domain-containing protein</fullName>
    </recommendedName>
</protein>
<dbReference type="EMBL" id="PRKW01000002">
    <property type="protein sequence ID" value="PPB49877.1"/>
    <property type="molecule type" value="Genomic_DNA"/>
</dbReference>
<evidence type="ECO:0000313" key="2">
    <source>
        <dbReference type="Proteomes" id="UP000239297"/>
    </source>
</evidence>
<dbReference type="OrthoDB" id="2426596at2"/>
<reference evidence="1 2" key="1">
    <citation type="journal article" date="2014" name="Int. J. Syst. Evol. Microbiol.">
        <title>Arthrobacter pityocampae sp. nov., isolated from Thaumetopoea pityocampa (Lep., Thaumetopoeidae).</title>
        <authorList>
            <person name="Ince I.A."/>
            <person name="Demirbag Z."/>
            <person name="Kati H."/>
        </authorList>
    </citation>
    <scope>NUCLEOTIDE SEQUENCE [LARGE SCALE GENOMIC DNA]</scope>
    <source>
        <strain evidence="1 2">Tp2</strain>
    </source>
</reference>
<gene>
    <name evidence="1" type="ORF">C4K88_04080</name>
</gene>
<organism evidence="1 2">
    <name type="scientific">Arthrobacter pityocampae</name>
    <dbReference type="NCBI Taxonomy" id="547334"/>
    <lineage>
        <taxon>Bacteria</taxon>
        <taxon>Bacillati</taxon>
        <taxon>Actinomycetota</taxon>
        <taxon>Actinomycetes</taxon>
        <taxon>Micrococcales</taxon>
        <taxon>Micrococcaceae</taxon>
        <taxon>Arthrobacter</taxon>
    </lineage>
</organism>
<dbReference type="Proteomes" id="UP000239297">
    <property type="component" value="Unassembled WGS sequence"/>
</dbReference>
<accession>A0A2S5IZB1</accession>
<keyword evidence="2" id="KW-1185">Reference proteome</keyword>
<dbReference type="AlphaFoldDB" id="A0A2S5IZB1"/>
<comment type="caution">
    <text evidence="1">The sequence shown here is derived from an EMBL/GenBank/DDBJ whole genome shotgun (WGS) entry which is preliminary data.</text>
</comment>
<name>A0A2S5IZB1_9MICC</name>
<sequence length="204" mass="22497">MMFSPCSDLAAAQWIVASDERWWDLVTLGPTGFPAYARLRFIPDPAYAGQSEREGACQNGALPDDALSESEQVRIAVEVLLQSANSLTEGYLLMWDGWGEDQFPTPVPRTPRVVTPGREYYLCKVSLPDLVSGAVEDSWSAETGHPMPSPAFIWPSDRAWCITADVDPHWAGIGADHAAIDTLLTESRLDVVQVEANEKLPFYQ</sequence>
<proteinExistence type="predicted"/>
<evidence type="ECO:0008006" key="3">
    <source>
        <dbReference type="Google" id="ProtNLM"/>
    </source>
</evidence>
<dbReference type="RefSeq" id="WP_104120372.1">
    <property type="nucleotide sequence ID" value="NZ_PRKW01000002.1"/>
</dbReference>